<dbReference type="Gene3D" id="3.30.420.10">
    <property type="entry name" value="Ribonuclease H-like superfamily/Ribonuclease H"/>
    <property type="match status" value="1"/>
</dbReference>
<comment type="caution">
    <text evidence="1">The sequence shown here is derived from an EMBL/GenBank/DDBJ whole genome shotgun (WGS) entry which is preliminary data.</text>
</comment>
<dbReference type="EMBL" id="BMAT01001805">
    <property type="protein sequence ID" value="GFR92813.1"/>
    <property type="molecule type" value="Genomic_DNA"/>
</dbReference>
<sequence>MMLTVIWDSEGIVLIEFLKQGNAVNSERYISTLRRLRVRLKRVRPAKHAILHHDNARPHTSRHTEEALHKMNFIVLPHPFYRPDFALKFHRIAPSVLQPRPCAK</sequence>
<proteinExistence type="predicted"/>
<dbReference type="Pfam" id="PF01359">
    <property type="entry name" value="Transposase_1"/>
    <property type="match status" value="1"/>
</dbReference>
<dbReference type="PANTHER" id="PTHR46060">
    <property type="entry name" value="MARINER MOS1 TRANSPOSASE-LIKE PROTEIN"/>
    <property type="match status" value="1"/>
</dbReference>
<dbReference type="Proteomes" id="UP000762676">
    <property type="component" value="Unassembled WGS sequence"/>
</dbReference>
<dbReference type="PANTHER" id="PTHR46060:SF1">
    <property type="entry name" value="MARINER MOS1 TRANSPOSASE-LIKE PROTEIN"/>
    <property type="match status" value="1"/>
</dbReference>
<dbReference type="InterPro" id="IPR052709">
    <property type="entry name" value="Transposase-MT_Hybrid"/>
</dbReference>
<evidence type="ECO:0000313" key="1">
    <source>
        <dbReference type="EMBL" id="GFR92813.1"/>
    </source>
</evidence>
<protein>
    <submittedName>
        <fullName evidence="1">Transposase</fullName>
    </submittedName>
</protein>
<gene>
    <name evidence="1" type="ORF">ElyMa_000876500</name>
</gene>
<evidence type="ECO:0000313" key="2">
    <source>
        <dbReference type="Proteomes" id="UP000762676"/>
    </source>
</evidence>
<name>A0AAV4H3Q2_9GAST</name>
<accession>A0AAV4H3Q2</accession>
<dbReference type="AlphaFoldDB" id="A0AAV4H3Q2"/>
<organism evidence="1 2">
    <name type="scientific">Elysia marginata</name>
    <dbReference type="NCBI Taxonomy" id="1093978"/>
    <lineage>
        <taxon>Eukaryota</taxon>
        <taxon>Metazoa</taxon>
        <taxon>Spiralia</taxon>
        <taxon>Lophotrochozoa</taxon>
        <taxon>Mollusca</taxon>
        <taxon>Gastropoda</taxon>
        <taxon>Heterobranchia</taxon>
        <taxon>Euthyneura</taxon>
        <taxon>Panpulmonata</taxon>
        <taxon>Sacoglossa</taxon>
        <taxon>Placobranchoidea</taxon>
        <taxon>Plakobranchidae</taxon>
        <taxon>Elysia</taxon>
    </lineage>
</organism>
<keyword evidence="2" id="KW-1185">Reference proteome</keyword>
<dbReference type="InterPro" id="IPR001888">
    <property type="entry name" value="Transposase_1"/>
</dbReference>
<reference evidence="1 2" key="1">
    <citation type="journal article" date="2021" name="Elife">
        <title>Chloroplast acquisition without the gene transfer in kleptoplastic sea slugs, Plakobranchus ocellatus.</title>
        <authorList>
            <person name="Maeda T."/>
            <person name="Takahashi S."/>
            <person name="Yoshida T."/>
            <person name="Shimamura S."/>
            <person name="Takaki Y."/>
            <person name="Nagai Y."/>
            <person name="Toyoda A."/>
            <person name="Suzuki Y."/>
            <person name="Arimoto A."/>
            <person name="Ishii H."/>
            <person name="Satoh N."/>
            <person name="Nishiyama T."/>
            <person name="Hasebe M."/>
            <person name="Maruyama T."/>
            <person name="Minagawa J."/>
            <person name="Obokata J."/>
            <person name="Shigenobu S."/>
        </authorList>
    </citation>
    <scope>NUCLEOTIDE SEQUENCE [LARGE SCALE GENOMIC DNA]</scope>
</reference>
<dbReference type="InterPro" id="IPR036397">
    <property type="entry name" value="RNaseH_sf"/>
</dbReference>
<dbReference type="GO" id="GO:0003676">
    <property type="term" value="F:nucleic acid binding"/>
    <property type="evidence" value="ECO:0007669"/>
    <property type="project" value="InterPro"/>
</dbReference>